<dbReference type="PANTHER" id="PTHR30489:SF0">
    <property type="entry name" value="LIPOPROTEIN-RELEASING SYSTEM TRANSMEMBRANE PROTEIN LOLE"/>
    <property type="match status" value="1"/>
</dbReference>
<comment type="caution">
    <text evidence="10">The sequence shown here is derived from an EMBL/GenBank/DDBJ whole genome shotgun (WGS) entry which is preliminary data.</text>
</comment>
<accession>A0A7W0CA92</accession>
<keyword evidence="5 7" id="KW-1133">Transmembrane helix</keyword>
<keyword evidence="10" id="KW-0449">Lipoprotein</keyword>
<evidence type="ECO:0000256" key="1">
    <source>
        <dbReference type="ARBA" id="ARBA00004651"/>
    </source>
</evidence>
<dbReference type="GO" id="GO:0044874">
    <property type="term" value="P:lipoprotein localization to outer membrane"/>
    <property type="evidence" value="ECO:0007669"/>
    <property type="project" value="TreeGrafter"/>
</dbReference>
<evidence type="ECO:0000256" key="3">
    <source>
        <dbReference type="ARBA" id="ARBA00022475"/>
    </source>
</evidence>
<dbReference type="InterPro" id="IPR051447">
    <property type="entry name" value="Lipoprotein-release_system"/>
</dbReference>
<feature type="domain" description="MacB-like periplasmic core" evidence="9">
    <location>
        <begin position="19"/>
        <end position="233"/>
    </location>
</feature>
<evidence type="ECO:0000259" key="9">
    <source>
        <dbReference type="Pfam" id="PF12704"/>
    </source>
</evidence>
<dbReference type="Pfam" id="PF02687">
    <property type="entry name" value="FtsX"/>
    <property type="match status" value="1"/>
</dbReference>
<evidence type="ECO:0000313" key="10">
    <source>
        <dbReference type="EMBL" id="MBA2882060.1"/>
    </source>
</evidence>
<evidence type="ECO:0000256" key="2">
    <source>
        <dbReference type="ARBA" id="ARBA00005236"/>
    </source>
</evidence>
<evidence type="ECO:0000313" key="11">
    <source>
        <dbReference type="Proteomes" id="UP000525298"/>
    </source>
</evidence>
<evidence type="ECO:0000256" key="6">
    <source>
        <dbReference type="ARBA" id="ARBA00023136"/>
    </source>
</evidence>
<keyword evidence="11" id="KW-1185">Reference proteome</keyword>
<feature type="transmembrane region" description="Helical" evidence="7">
    <location>
        <begin position="371"/>
        <end position="397"/>
    </location>
</feature>
<dbReference type="InterPro" id="IPR003838">
    <property type="entry name" value="ABC3_permease_C"/>
</dbReference>
<organism evidence="10 11">
    <name type="scientific">Desulfosalsimonas propionicica</name>
    <dbReference type="NCBI Taxonomy" id="332175"/>
    <lineage>
        <taxon>Bacteria</taxon>
        <taxon>Pseudomonadati</taxon>
        <taxon>Thermodesulfobacteriota</taxon>
        <taxon>Desulfobacteria</taxon>
        <taxon>Desulfobacterales</taxon>
        <taxon>Desulfosalsimonadaceae</taxon>
        <taxon>Desulfosalsimonas</taxon>
    </lineage>
</organism>
<keyword evidence="3" id="KW-1003">Cell membrane</keyword>
<dbReference type="InterPro" id="IPR025857">
    <property type="entry name" value="MacB_PCD"/>
</dbReference>
<name>A0A7W0CA92_9BACT</name>
<evidence type="ECO:0000256" key="7">
    <source>
        <dbReference type="SAM" id="Phobius"/>
    </source>
</evidence>
<evidence type="ECO:0000259" key="8">
    <source>
        <dbReference type="Pfam" id="PF02687"/>
    </source>
</evidence>
<protein>
    <submittedName>
        <fullName evidence="10">ABC-type lipoprotein release transport system permease subunit</fullName>
    </submittedName>
</protein>
<dbReference type="GO" id="GO:0098797">
    <property type="term" value="C:plasma membrane protein complex"/>
    <property type="evidence" value="ECO:0007669"/>
    <property type="project" value="TreeGrafter"/>
</dbReference>
<dbReference type="AlphaFoldDB" id="A0A7W0CA92"/>
<reference evidence="10 11" key="1">
    <citation type="submission" date="2020-07" db="EMBL/GenBank/DDBJ databases">
        <title>Genomic Encyclopedia of Type Strains, Phase IV (KMG-IV): sequencing the most valuable type-strain genomes for metagenomic binning, comparative biology and taxonomic classification.</title>
        <authorList>
            <person name="Goeker M."/>
        </authorList>
    </citation>
    <scope>NUCLEOTIDE SEQUENCE [LARGE SCALE GENOMIC DNA]</scope>
    <source>
        <strain evidence="10 11">DSM 17721</strain>
    </source>
</reference>
<sequence>MGMDMKMAWRNVWRNPRRTWLTISAIAFACIILIFMLSFQFGSYETMINSAIQINTGHLQIQADNYFEKKSMRQVVPIPGPVLRAVSQIESVQAVTPRANAFSLVSSGNRTAGAMIIGVDPESEARVSTLETLVRRGEFLTRAKPDTNPALIGRLMAKNLQLDIGDELVVLGQGRDGSVAATVLTVCGIYSSGQDEFDRSTLHMPLDIFQEVYSMRGAVHEIVVQVSGLDRVGPVKRVLSSRLHQIPGGKNLTVLDWEALMPGLTQAIKLDLTIGVVFWGLLVLVVAFSILNTFLMAVFERTREFGVMMAIGTRPGRLVKMMLYESSAMTLVGIGLGIVLGCMVTWIFQHIGIDFSEASDVLQQYGISGRIYPQLSIISALAGPMLVLIVTFAVSLYPALKIKGLKPVEAMSHV</sequence>
<keyword evidence="4 7" id="KW-0812">Transmembrane</keyword>
<evidence type="ECO:0000256" key="5">
    <source>
        <dbReference type="ARBA" id="ARBA00022989"/>
    </source>
</evidence>
<dbReference type="RefSeq" id="WP_232364755.1">
    <property type="nucleotide sequence ID" value="NZ_JACDUS010000006.1"/>
</dbReference>
<comment type="subcellular location">
    <subcellularLocation>
        <location evidence="1">Cell membrane</location>
        <topology evidence="1">Multi-pass membrane protein</topology>
    </subcellularLocation>
</comment>
<evidence type="ECO:0000256" key="4">
    <source>
        <dbReference type="ARBA" id="ARBA00022692"/>
    </source>
</evidence>
<dbReference type="PANTHER" id="PTHR30489">
    <property type="entry name" value="LIPOPROTEIN-RELEASING SYSTEM TRANSMEMBRANE PROTEIN LOLE"/>
    <property type="match status" value="1"/>
</dbReference>
<dbReference type="Proteomes" id="UP000525298">
    <property type="component" value="Unassembled WGS sequence"/>
</dbReference>
<feature type="transmembrane region" description="Helical" evidence="7">
    <location>
        <begin position="20"/>
        <end position="41"/>
    </location>
</feature>
<keyword evidence="6 7" id="KW-0472">Membrane</keyword>
<dbReference type="EMBL" id="JACDUS010000006">
    <property type="protein sequence ID" value="MBA2882060.1"/>
    <property type="molecule type" value="Genomic_DNA"/>
</dbReference>
<comment type="similarity">
    <text evidence="2">Belongs to the ABC-4 integral membrane protein family. LolC/E subfamily.</text>
</comment>
<dbReference type="PROSITE" id="PS51257">
    <property type="entry name" value="PROKAR_LIPOPROTEIN"/>
    <property type="match status" value="1"/>
</dbReference>
<feature type="domain" description="ABC3 transporter permease C-terminal" evidence="8">
    <location>
        <begin position="277"/>
        <end position="406"/>
    </location>
</feature>
<feature type="transmembrane region" description="Helical" evidence="7">
    <location>
        <begin position="276"/>
        <end position="299"/>
    </location>
</feature>
<gene>
    <name evidence="10" type="ORF">HNR65_002394</name>
</gene>
<feature type="transmembrane region" description="Helical" evidence="7">
    <location>
        <begin position="328"/>
        <end position="351"/>
    </location>
</feature>
<proteinExistence type="inferred from homology"/>
<dbReference type="Pfam" id="PF12704">
    <property type="entry name" value="MacB_PCD"/>
    <property type="match status" value="1"/>
</dbReference>